<comment type="caution">
    <text evidence="1">The sequence shown here is derived from an EMBL/GenBank/DDBJ whole genome shotgun (WGS) entry which is preliminary data.</text>
</comment>
<dbReference type="OrthoDB" id="1911092at2"/>
<evidence type="ECO:0000313" key="1">
    <source>
        <dbReference type="EMBL" id="PRR78184.1"/>
    </source>
</evidence>
<dbReference type="Proteomes" id="UP000239706">
    <property type="component" value="Unassembled WGS sequence"/>
</dbReference>
<protein>
    <submittedName>
        <fullName evidence="1">Uncharacterized protein</fullName>
    </submittedName>
</protein>
<dbReference type="RefSeq" id="WP_106063936.1">
    <property type="nucleotide sequence ID" value="NZ_PVXO01000050.1"/>
</dbReference>
<reference evidence="1 2" key="1">
    <citation type="submission" date="2018-03" db="EMBL/GenBank/DDBJ databases">
        <title>Genome sequence of Clostridium liquoris DSM 100320.</title>
        <authorList>
            <person name="Poehlein A."/>
            <person name="Daniel R."/>
        </authorList>
    </citation>
    <scope>NUCLEOTIDE SEQUENCE [LARGE SCALE GENOMIC DNA]</scope>
    <source>
        <strain evidence="1 2">DSM 100320</strain>
    </source>
</reference>
<keyword evidence="2" id="KW-1185">Reference proteome</keyword>
<organism evidence="1 2">
    <name type="scientific">Clostridium liquoris</name>
    <dbReference type="NCBI Taxonomy" id="1289519"/>
    <lineage>
        <taxon>Bacteria</taxon>
        <taxon>Bacillati</taxon>
        <taxon>Bacillota</taxon>
        <taxon>Clostridia</taxon>
        <taxon>Eubacteriales</taxon>
        <taxon>Clostridiaceae</taxon>
        <taxon>Clostridium</taxon>
    </lineage>
</organism>
<evidence type="ECO:0000313" key="2">
    <source>
        <dbReference type="Proteomes" id="UP000239706"/>
    </source>
</evidence>
<proteinExistence type="predicted"/>
<gene>
    <name evidence="1" type="ORF">CLLI_18530</name>
</gene>
<accession>A0A2T0B2R0</accession>
<name>A0A2T0B2R0_9CLOT</name>
<dbReference type="EMBL" id="PVXO01000050">
    <property type="protein sequence ID" value="PRR78184.1"/>
    <property type="molecule type" value="Genomic_DNA"/>
</dbReference>
<sequence length="65" mass="7678">MADKPYVPNERDYLEANQKIVKSYSKGKKDYAKLPDNVRDPIVSNNIVTWEFDYTSKDMEENDLF</sequence>
<dbReference type="AlphaFoldDB" id="A0A2T0B2R0"/>